<dbReference type="NCBIfam" id="NF006506">
    <property type="entry name" value="PRK08942.1"/>
    <property type="match status" value="1"/>
</dbReference>
<keyword evidence="4 9" id="KW-0378">Hydrolase</keyword>
<reference evidence="14" key="1">
    <citation type="submission" date="2017-02" db="EMBL/GenBank/DDBJ databases">
        <authorList>
            <person name="Varghese N."/>
            <person name="Submissions S."/>
        </authorList>
    </citation>
    <scope>NUCLEOTIDE SEQUENCE [LARGE SCALE GENOMIC DNA]</scope>
    <source>
        <strain evidence="14">DSM 3072</strain>
    </source>
</reference>
<proteinExistence type="inferred from homology"/>
<dbReference type="PANTHER" id="PTHR42891">
    <property type="entry name" value="D-GLYCERO-BETA-D-MANNO-HEPTOSE-1,7-BISPHOSPHATE 7-PHOSPHATASE"/>
    <property type="match status" value="1"/>
</dbReference>
<dbReference type="SUPFAM" id="SSF56784">
    <property type="entry name" value="HAD-like"/>
    <property type="match status" value="1"/>
</dbReference>
<comment type="cofactor">
    <cofactor evidence="12">
        <name>Zn(2+)</name>
        <dbReference type="ChEBI" id="CHEBI:29105"/>
    </cofactor>
</comment>
<accession>A0A1T4VX59</accession>
<organism evidence="13 14">
    <name type="scientific">Succinivibrio dextrinosolvens DSM 3072</name>
    <dbReference type="NCBI Taxonomy" id="1123324"/>
    <lineage>
        <taxon>Bacteria</taxon>
        <taxon>Pseudomonadati</taxon>
        <taxon>Pseudomonadota</taxon>
        <taxon>Gammaproteobacteria</taxon>
        <taxon>Aeromonadales</taxon>
        <taxon>Succinivibrionaceae</taxon>
        <taxon>Succinivibrio</taxon>
    </lineage>
</organism>
<dbReference type="NCBIfam" id="TIGR01549">
    <property type="entry name" value="HAD-SF-IA-v1"/>
    <property type="match status" value="1"/>
</dbReference>
<feature type="active site" description="Nucleophile" evidence="10">
    <location>
        <position position="8"/>
    </location>
</feature>
<feature type="site" description="Stabilizes the phosphoryl group" evidence="11">
    <location>
        <position position="50"/>
    </location>
</feature>
<dbReference type="NCBIfam" id="TIGR00213">
    <property type="entry name" value="GmhB_yaeD"/>
    <property type="match status" value="1"/>
</dbReference>
<feature type="site" description="Stabilizes the phosphoryl group" evidence="11">
    <location>
        <position position="108"/>
    </location>
</feature>
<evidence type="ECO:0000256" key="12">
    <source>
        <dbReference type="PIRSR" id="PIRSR004682-4"/>
    </source>
</evidence>
<evidence type="ECO:0000256" key="8">
    <source>
        <dbReference type="ARBA" id="ARBA00061616"/>
    </source>
</evidence>
<dbReference type="AlphaFoldDB" id="A0A1T4VX59"/>
<dbReference type="EMBL" id="FUXX01000060">
    <property type="protein sequence ID" value="SKA69517.1"/>
    <property type="molecule type" value="Genomic_DNA"/>
</dbReference>
<keyword evidence="5 12" id="KW-0862">Zinc</keyword>
<dbReference type="GO" id="GO:0016791">
    <property type="term" value="F:phosphatase activity"/>
    <property type="evidence" value="ECO:0007669"/>
    <property type="project" value="InterPro"/>
</dbReference>
<dbReference type="PIRSF" id="PIRSF004682">
    <property type="entry name" value="GmhB"/>
    <property type="match status" value="1"/>
</dbReference>
<dbReference type="Proteomes" id="UP000242432">
    <property type="component" value="Unassembled WGS sequence"/>
</dbReference>
<keyword evidence="12" id="KW-0460">Magnesium</keyword>
<dbReference type="Gene3D" id="3.40.50.1000">
    <property type="entry name" value="HAD superfamily/HAD-like"/>
    <property type="match status" value="1"/>
</dbReference>
<dbReference type="FunFam" id="3.40.50.1000:FF:000037">
    <property type="entry name" value="D,D-heptose 1,7-bisphosphate phosphatase"/>
    <property type="match status" value="1"/>
</dbReference>
<dbReference type="InterPro" id="IPR004446">
    <property type="entry name" value="Heptose_bisP_phosphatase"/>
</dbReference>
<gene>
    <name evidence="13" type="ORF">SAMN02745213_02222</name>
</gene>
<dbReference type="InterPro" id="IPR006439">
    <property type="entry name" value="HAD-SF_hydro_IA"/>
</dbReference>
<keyword evidence="3 12" id="KW-0479">Metal-binding</keyword>
<comment type="cofactor">
    <cofactor evidence="12">
        <name>Mg(2+)</name>
        <dbReference type="ChEBI" id="CHEBI:18420"/>
    </cofactor>
</comment>
<evidence type="ECO:0000313" key="13">
    <source>
        <dbReference type="EMBL" id="SKA69517.1"/>
    </source>
</evidence>
<evidence type="ECO:0000256" key="6">
    <source>
        <dbReference type="ARBA" id="ARBA00023277"/>
    </source>
</evidence>
<dbReference type="InterPro" id="IPR036412">
    <property type="entry name" value="HAD-like_sf"/>
</dbReference>
<comment type="similarity">
    <text evidence="8 9">Belongs to the gmhB family.</text>
</comment>
<feature type="binding site" evidence="12">
    <location>
        <position position="8"/>
    </location>
    <ligand>
        <name>Mg(2+)</name>
        <dbReference type="ChEBI" id="CHEBI:18420"/>
    </ligand>
</feature>
<keyword evidence="2 9" id="KW-0963">Cytoplasm</keyword>
<evidence type="ECO:0000256" key="10">
    <source>
        <dbReference type="PIRSR" id="PIRSR004682-1"/>
    </source>
</evidence>
<dbReference type="EC" id="3.1.3.-" evidence="9"/>
<dbReference type="PANTHER" id="PTHR42891:SF1">
    <property type="entry name" value="D-GLYCERO-BETA-D-MANNO-HEPTOSE-1,7-BISPHOSPHATE 7-PHOSPHATASE"/>
    <property type="match status" value="1"/>
</dbReference>
<feature type="binding site" evidence="12">
    <location>
        <position position="133"/>
    </location>
    <ligand>
        <name>Mg(2+)</name>
        <dbReference type="ChEBI" id="CHEBI:18420"/>
    </ligand>
</feature>
<protein>
    <recommendedName>
        <fullName evidence="7 9">D,D-heptose 1,7-bisphosphate phosphatase</fullName>
        <ecNumber evidence="9">3.1.3.-</ecNumber>
    </recommendedName>
</protein>
<feature type="site" description="Contributes to substrate recognition" evidence="11">
    <location>
        <position position="107"/>
    </location>
</feature>
<dbReference type="NCBIfam" id="TIGR01656">
    <property type="entry name" value="Histidinol-ppas"/>
    <property type="match status" value="1"/>
</dbReference>
<feature type="binding site" evidence="12">
    <location>
        <position position="104"/>
    </location>
    <ligand>
        <name>Zn(2+)</name>
        <dbReference type="ChEBI" id="CHEBI:29105"/>
    </ligand>
</feature>
<dbReference type="GO" id="GO:0005737">
    <property type="term" value="C:cytoplasm"/>
    <property type="evidence" value="ECO:0007669"/>
    <property type="project" value="UniProtKB-SubCell"/>
</dbReference>
<evidence type="ECO:0000256" key="7">
    <source>
        <dbReference type="ARBA" id="ARBA00031828"/>
    </source>
</evidence>
<feature type="binding site" evidence="12">
    <location>
        <position position="106"/>
    </location>
    <ligand>
        <name>Zn(2+)</name>
        <dbReference type="ChEBI" id="CHEBI:29105"/>
    </ligand>
</feature>
<feature type="active site" description="Proton donor" evidence="10">
    <location>
        <position position="10"/>
    </location>
</feature>
<name>A0A1T4VX59_9GAMM</name>
<evidence type="ECO:0000256" key="3">
    <source>
        <dbReference type="ARBA" id="ARBA00022723"/>
    </source>
</evidence>
<dbReference type="CDD" id="cd07503">
    <property type="entry name" value="HAD_HisB-N"/>
    <property type="match status" value="1"/>
</dbReference>
<sequence>MNKAAFFDRDGVINIDYGFVGQIENYDIIDGVPQALKMLKDLGYYLVLVTNQSGIARGKYTESDFLKVTSFMQANLSLSDACFDKVYFCPHHPNADLPQYRCECDCRKPKSGMFLKAQKELNLDMSKCLMFGDHASDLIAAKNAGISELYLLGTHLKEESPKIDGAKCFFTLIESVKKIKNENK</sequence>
<dbReference type="InterPro" id="IPR023214">
    <property type="entry name" value="HAD_sf"/>
</dbReference>
<dbReference type="GO" id="GO:0046872">
    <property type="term" value="F:metal ion binding"/>
    <property type="evidence" value="ECO:0007669"/>
    <property type="project" value="UniProtKB-KW"/>
</dbReference>
<dbReference type="STRING" id="83771.SAMN02910357_02548"/>
<dbReference type="RefSeq" id="WP_078929514.1">
    <property type="nucleotide sequence ID" value="NZ_FUXX01000060.1"/>
</dbReference>
<dbReference type="GO" id="GO:0005975">
    <property type="term" value="P:carbohydrate metabolic process"/>
    <property type="evidence" value="ECO:0007669"/>
    <property type="project" value="InterPro"/>
</dbReference>
<dbReference type="InterPro" id="IPR006549">
    <property type="entry name" value="HAD-SF_hydro_IIIA"/>
</dbReference>
<dbReference type="InterPro" id="IPR006543">
    <property type="entry name" value="Histidinol-phos"/>
</dbReference>
<evidence type="ECO:0000313" key="14">
    <source>
        <dbReference type="Proteomes" id="UP000242432"/>
    </source>
</evidence>
<comment type="subcellular location">
    <subcellularLocation>
        <location evidence="1 9">Cytoplasm</location>
    </subcellularLocation>
</comment>
<feature type="binding site" evidence="12">
    <location>
        <position position="10"/>
    </location>
    <ligand>
        <name>Mg(2+)</name>
        <dbReference type="ChEBI" id="CHEBI:18420"/>
    </ligand>
</feature>
<keyword evidence="14" id="KW-1185">Reference proteome</keyword>
<feature type="binding site" evidence="12">
    <location>
        <position position="91"/>
    </location>
    <ligand>
        <name>Zn(2+)</name>
        <dbReference type="ChEBI" id="CHEBI:29105"/>
    </ligand>
</feature>
<evidence type="ECO:0000256" key="1">
    <source>
        <dbReference type="ARBA" id="ARBA00004496"/>
    </source>
</evidence>
<evidence type="ECO:0000256" key="2">
    <source>
        <dbReference type="ARBA" id="ARBA00022490"/>
    </source>
</evidence>
<feature type="binding site" evidence="12">
    <location>
        <position position="89"/>
    </location>
    <ligand>
        <name>Zn(2+)</name>
        <dbReference type="ChEBI" id="CHEBI:29105"/>
    </ligand>
</feature>
<evidence type="ECO:0000256" key="9">
    <source>
        <dbReference type="PIRNR" id="PIRNR004682"/>
    </source>
</evidence>
<keyword evidence="6 9" id="KW-0119">Carbohydrate metabolism</keyword>
<dbReference type="NCBIfam" id="TIGR01662">
    <property type="entry name" value="HAD-SF-IIIA"/>
    <property type="match status" value="1"/>
</dbReference>
<dbReference type="Pfam" id="PF00702">
    <property type="entry name" value="Hydrolase"/>
    <property type="match status" value="1"/>
</dbReference>
<evidence type="ECO:0000256" key="5">
    <source>
        <dbReference type="ARBA" id="ARBA00022833"/>
    </source>
</evidence>
<evidence type="ECO:0000256" key="11">
    <source>
        <dbReference type="PIRSR" id="PIRSR004682-3"/>
    </source>
</evidence>
<evidence type="ECO:0000256" key="4">
    <source>
        <dbReference type="ARBA" id="ARBA00022801"/>
    </source>
</evidence>